<evidence type="ECO:0000256" key="3">
    <source>
        <dbReference type="ARBA" id="ARBA00022475"/>
    </source>
</evidence>
<dbReference type="PROSITE" id="PS50850">
    <property type="entry name" value="MFS"/>
    <property type="match status" value="1"/>
</dbReference>
<keyword evidence="10" id="KW-1185">Reference proteome</keyword>
<accession>A0A6N7WA82</accession>
<feature type="transmembrane region" description="Helical" evidence="7">
    <location>
        <begin position="259"/>
        <end position="279"/>
    </location>
</feature>
<evidence type="ECO:0000259" key="8">
    <source>
        <dbReference type="PROSITE" id="PS50850"/>
    </source>
</evidence>
<gene>
    <name evidence="9" type="ORF">FYJ24_10315</name>
</gene>
<feature type="transmembrane region" description="Helical" evidence="7">
    <location>
        <begin position="346"/>
        <end position="368"/>
    </location>
</feature>
<evidence type="ECO:0000256" key="7">
    <source>
        <dbReference type="SAM" id="Phobius"/>
    </source>
</evidence>
<feature type="transmembrane region" description="Helical" evidence="7">
    <location>
        <begin position="224"/>
        <end position="247"/>
    </location>
</feature>
<dbReference type="InterPro" id="IPR036259">
    <property type="entry name" value="MFS_trans_sf"/>
</dbReference>
<evidence type="ECO:0000313" key="9">
    <source>
        <dbReference type="EMBL" id="MSS85146.1"/>
    </source>
</evidence>
<dbReference type="Pfam" id="PF05977">
    <property type="entry name" value="MFS_3"/>
    <property type="match status" value="1"/>
</dbReference>
<dbReference type="SUPFAM" id="SSF103473">
    <property type="entry name" value="MFS general substrate transporter"/>
    <property type="match status" value="1"/>
</dbReference>
<dbReference type="EMBL" id="VULO01000012">
    <property type="protein sequence ID" value="MSS85146.1"/>
    <property type="molecule type" value="Genomic_DNA"/>
</dbReference>
<name>A0A6N7WA82_9ACTO</name>
<feature type="transmembrane region" description="Helical" evidence="7">
    <location>
        <begin position="50"/>
        <end position="68"/>
    </location>
</feature>
<dbReference type="InterPro" id="IPR010290">
    <property type="entry name" value="TM_effector"/>
</dbReference>
<evidence type="ECO:0000256" key="5">
    <source>
        <dbReference type="ARBA" id="ARBA00022989"/>
    </source>
</evidence>
<feature type="domain" description="Major facilitator superfamily (MFS) profile" evidence="8">
    <location>
        <begin position="174"/>
        <end position="403"/>
    </location>
</feature>
<keyword evidence="4 7" id="KW-0812">Transmembrane</keyword>
<protein>
    <submittedName>
        <fullName evidence="9">MFS transporter</fullName>
    </submittedName>
</protein>
<dbReference type="Gene3D" id="1.20.1250.20">
    <property type="entry name" value="MFS general substrate transporter like domains"/>
    <property type="match status" value="1"/>
</dbReference>
<feature type="transmembrane region" description="Helical" evidence="7">
    <location>
        <begin position="311"/>
        <end position="334"/>
    </location>
</feature>
<dbReference type="AlphaFoldDB" id="A0A6N7WA82"/>
<evidence type="ECO:0000256" key="6">
    <source>
        <dbReference type="ARBA" id="ARBA00023136"/>
    </source>
</evidence>
<dbReference type="RefSeq" id="WP_154546119.1">
    <property type="nucleotide sequence ID" value="NZ_VULO01000012.1"/>
</dbReference>
<dbReference type="PANTHER" id="PTHR23513:SF11">
    <property type="entry name" value="STAPHYLOFERRIN A TRANSPORTER"/>
    <property type="match status" value="1"/>
</dbReference>
<reference evidence="9 10" key="1">
    <citation type="submission" date="2019-08" db="EMBL/GenBank/DDBJ databases">
        <title>In-depth cultivation of the pig gut microbiome towards novel bacterial diversity and tailored functional studies.</title>
        <authorList>
            <person name="Wylensek D."/>
            <person name="Hitch T.C.A."/>
            <person name="Clavel T."/>
        </authorList>
    </citation>
    <scope>NUCLEOTIDE SEQUENCE [LARGE SCALE GENOMIC DNA]</scope>
    <source>
        <strain evidence="9 10">WB03_NA08</strain>
    </source>
</reference>
<evidence type="ECO:0000313" key="10">
    <source>
        <dbReference type="Proteomes" id="UP000470875"/>
    </source>
</evidence>
<dbReference type="CDD" id="cd06173">
    <property type="entry name" value="MFS_MefA_like"/>
    <property type="match status" value="1"/>
</dbReference>
<feature type="transmembrane region" description="Helical" evidence="7">
    <location>
        <begin position="374"/>
        <end position="395"/>
    </location>
</feature>
<comment type="subcellular location">
    <subcellularLocation>
        <location evidence="1">Cell membrane</location>
        <topology evidence="1">Multi-pass membrane protein</topology>
    </subcellularLocation>
</comment>
<evidence type="ECO:0000256" key="2">
    <source>
        <dbReference type="ARBA" id="ARBA00022448"/>
    </source>
</evidence>
<keyword evidence="2" id="KW-0813">Transport</keyword>
<sequence length="403" mass="43563">MSKTFRSLRYYNFRLWIAGNLVASTGTWMQRVAQDWLVLTVLTDGRGFQVGIVTALQFLPLLLLAPWTGILADRVDRRRLLQVTQSVTGLLGLILGILVVTETAELWMVYAFALGGGIAQAMDTPARQAFVSELVPQKELPNAVGLSSSAFNLARLIGPGVSGLVIHWIGIGPVFLVNALLFMVPILTLELMRHDELNLPPERTPGKKDSAFDGLRYVKGRPDIIFVMVIMGFVSAFGLNFQMTSAMMATEVFGMEADAYGALGTFMAVGSLSGSLLAARRAHPRLRMIVIASILFGVMEGALALSPGYWWFAALSIPLGLVSLTLITSANSVVQLSTPPELRGRVMAIYSMIFLGSTPIGAPIVGWVGEVFGARWSLGIGAITCIIVGLIVGVWGRKHFRPA</sequence>
<comment type="caution">
    <text evidence="9">The sequence shown here is derived from an EMBL/GenBank/DDBJ whole genome shotgun (WGS) entry which is preliminary data.</text>
</comment>
<proteinExistence type="predicted"/>
<dbReference type="PANTHER" id="PTHR23513">
    <property type="entry name" value="INTEGRAL MEMBRANE EFFLUX PROTEIN-RELATED"/>
    <property type="match status" value="1"/>
</dbReference>
<evidence type="ECO:0000256" key="1">
    <source>
        <dbReference type="ARBA" id="ARBA00004651"/>
    </source>
</evidence>
<dbReference type="InterPro" id="IPR020846">
    <property type="entry name" value="MFS_dom"/>
</dbReference>
<keyword evidence="3" id="KW-1003">Cell membrane</keyword>
<evidence type="ECO:0000256" key="4">
    <source>
        <dbReference type="ARBA" id="ARBA00022692"/>
    </source>
</evidence>
<keyword evidence="5 7" id="KW-1133">Transmembrane helix</keyword>
<keyword evidence="6 7" id="KW-0472">Membrane</keyword>
<dbReference type="Proteomes" id="UP000470875">
    <property type="component" value="Unassembled WGS sequence"/>
</dbReference>
<feature type="transmembrane region" description="Helical" evidence="7">
    <location>
        <begin position="286"/>
        <end position="305"/>
    </location>
</feature>
<organism evidence="9 10">
    <name type="scientific">Scrofimicrobium canadense</name>
    <dbReference type="NCBI Taxonomy" id="2652290"/>
    <lineage>
        <taxon>Bacteria</taxon>
        <taxon>Bacillati</taxon>
        <taxon>Actinomycetota</taxon>
        <taxon>Actinomycetes</taxon>
        <taxon>Actinomycetales</taxon>
        <taxon>Actinomycetaceae</taxon>
        <taxon>Scrofimicrobium</taxon>
    </lineage>
</organism>
<feature type="transmembrane region" description="Helical" evidence="7">
    <location>
        <begin position="12"/>
        <end position="30"/>
    </location>
</feature>
<feature type="transmembrane region" description="Helical" evidence="7">
    <location>
        <begin position="165"/>
        <end position="189"/>
    </location>
</feature>
<dbReference type="GO" id="GO:0005886">
    <property type="term" value="C:plasma membrane"/>
    <property type="evidence" value="ECO:0007669"/>
    <property type="project" value="UniProtKB-SubCell"/>
</dbReference>
<dbReference type="GO" id="GO:0022857">
    <property type="term" value="F:transmembrane transporter activity"/>
    <property type="evidence" value="ECO:0007669"/>
    <property type="project" value="InterPro"/>
</dbReference>